<protein>
    <recommendedName>
        <fullName evidence="3">S-adenosyl-L-methionine-dependent methyltransferase</fullName>
    </recommendedName>
</protein>
<accession>A0A9P4HUX2</accession>
<organism evidence="1 2">
    <name type="scientific">Saccharata proteae CBS 121410</name>
    <dbReference type="NCBI Taxonomy" id="1314787"/>
    <lineage>
        <taxon>Eukaryota</taxon>
        <taxon>Fungi</taxon>
        <taxon>Dikarya</taxon>
        <taxon>Ascomycota</taxon>
        <taxon>Pezizomycotina</taxon>
        <taxon>Dothideomycetes</taxon>
        <taxon>Dothideomycetes incertae sedis</taxon>
        <taxon>Botryosphaeriales</taxon>
        <taxon>Saccharataceae</taxon>
        <taxon>Saccharata</taxon>
    </lineage>
</organism>
<evidence type="ECO:0008006" key="3">
    <source>
        <dbReference type="Google" id="ProtNLM"/>
    </source>
</evidence>
<dbReference type="EMBL" id="ML978716">
    <property type="protein sequence ID" value="KAF2088509.1"/>
    <property type="molecule type" value="Genomic_DNA"/>
</dbReference>
<dbReference type="Proteomes" id="UP000799776">
    <property type="component" value="Unassembled WGS sequence"/>
</dbReference>
<dbReference type="CDD" id="cd02440">
    <property type="entry name" value="AdoMet_MTases"/>
    <property type="match status" value="1"/>
</dbReference>
<name>A0A9P4HUX2_9PEZI</name>
<dbReference type="AlphaFoldDB" id="A0A9P4HUX2"/>
<feature type="non-terminal residue" evidence="1">
    <location>
        <position position="1"/>
    </location>
</feature>
<proteinExistence type="predicted"/>
<evidence type="ECO:0000313" key="2">
    <source>
        <dbReference type="Proteomes" id="UP000799776"/>
    </source>
</evidence>
<reference evidence="1" key="1">
    <citation type="journal article" date="2020" name="Stud. Mycol.">
        <title>101 Dothideomycetes genomes: a test case for predicting lifestyles and emergence of pathogens.</title>
        <authorList>
            <person name="Haridas S."/>
            <person name="Albert R."/>
            <person name="Binder M."/>
            <person name="Bloem J."/>
            <person name="Labutti K."/>
            <person name="Salamov A."/>
            <person name="Andreopoulos B."/>
            <person name="Baker S."/>
            <person name="Barry K."/>
            <person name="Bills G."/>
            <person name="Bluhm B."/>
            <person name="Cannon C."/>
            <person name="Castanera R."/>
            <person name="Culley D."/>
            <person name="Daum C."/>
            <person name="Ezra D."/>
            <person name="Gonzalez J."/>
            <person name="Henrissat B."/>
            <person name="Kuo A."/>
            <person name="Liang C."/>
            <person name="Lipzen A."/>
            <person name="Lutzoni F."/>
            <person name="Magnuson J."/>
            <person name="Mondo S."/>
            <person name="Nolan M."/>
            <person name="Ohm R."/>
            <person name="Pangilinan J."/>
            <person name="Park H.-J."/>
            <person name="Ramirez L."/>
            <person name="Alfaro M."/>
            <person name="Sun H."/>
            <person name="Tritt A."/>
            <person name="Yoshinaga Y."/>
            <person name="Zwiers L.-H."/>
            <person name="Turgeon B."/>
            <person name="Goodwin S."/>
            <person name="Spatafora J."/>
            <person name="Crous P."/>
            <person name="Grigoriev I."/>
        </authorList>
    </citation>
    <scope>NUCLEOTIDE SEQUENCE</scope>
    <source>
        <strain evidence="1">CBS 121410</strain>
    </source>
</reference>
<gene>
    <name evidence="1" type="ORF">K490DRAFT_22003</name>
</gene>
<dbReference type="OrthoDB" id="417697at2759"/>
<dbReference type="Gene3D" id="3.40.50.150">
    <property type="entry name" value="Vaccinia Virus protein VP39"/>
    <property type="match status" value="1"/>
</dbReference>
<evidence type="ECO:0000313" key="1">
    <source>
        <dbReference type="EMBL" id="KAF2088509.1"/>
    </source>
</evidence>
<dbReference type="InterPro" id="IPR029063">
    <property type="entry name" value="SAM-dependent_MTases_sf"/>
</dbReference>
<sequence>TATFDGYDITDTQFPPQDSLPKNVSLHLQNLLEPFPESVVGSYDVVHASLLVCGLRGDEWEPAVRNLKTLLKKGGWLFWLETSHSTATSVPPSRAYQKVLELEYEFGKMMGRDNRFFHKLPTYFRNAGLVDVDKKDFLTLDHPEFDQEYNKIFLRVEDQGLHGMVARGGVEGMRTEEDAERALADLKRDMDNGVQCGIVYSWFWGRNP</sequence>
<feature type="non-terminal residue" evidence="1">
    <location>
        <position position="208"/>
    </location>
</feature>
<comment type="caution">
    <text evidence="1">The sequence shown here is derived from an EMBL/GenBank/DDBJ whole genome shotgun (WGS) entry which is preliminary data.</text>
</comment>
<keyword evidence="2" id="KW-1185">Reference proteome</keyword>
<dbReference type="SUPFAM" id="SSF53335">
    <property type="entry name" value="S-adenosyl-L-methionine-dependent methyltransferases"/>
    <property type="match status" value="1"/>
</dbReference>